<dbReference type="Gene3D" id="3.10.129.110">
    <property type="entry name" value="Polyketide synthase dehydratase"/>
    <property type="match status" value="1"/>
</dbReference>
<dbReference type="Gene3D" id="3.40.366.10">
    <property type="entry name" value="Malonyl-Coenzyme A Acyl Carrier Protein, domain 2"/>
    <property type="match status" value="1"/>
</dbReference>
<dbReference type="EC" id="2.3.1.39" evidence="1"/>
<comment type="catalytic activity">
    <reaction evidence="4">
        <text>holo-[ACP] + malonyl-CoA = malonyl-[ACP] + CoA</text>
        <dbReference type="Rhea" id="RHEA:41792"/>
        <dbReference type="Rhea" id="RHEA-COMP:9623"/>
        <dbReference type="Rhea" id="RHEA-COMP:9685"/>
        <dbReference type="ChEBI" id="CHEBI:57287"/>
        <dbReference type="ChEBI" id="CHEBI:57384"/>
        <dbReference type="ChEBI" id="CHEBI:64479"/>
        <dbReference type="ChEBI" id="CHEBI:78449"/>
        <dbReference type="EC" id="2.3.1.39"/>
    </reaction>
</comment>
<evidence type="ECO:0000256" key="2">
    <source>
        <dbReference type="ARBA" id="ARBA00022679"/>
    </source>
</evidence>
<sequence>MRTPEPQTTYSDSTPPLAVMCCGLGSVWPHMGRELYDNFPVARAAMDSIAALADWDVLALMDESELETISQSRRQLPYLFLLEYAQWSQLVALGAAPAVLCGHSLGEMVALCFAGVYSPEVAWEIMETRARQMVNLEIEAAHGTVNKTGMLSVHAEADVIDRLRAAFPHLHVSNYNTPTQFILSGPRDMLLEVRKNLRARKIPSIMLNVALAFHHPSMRILRDPALYWLNAFEMHTPRVPVLSCATTNFYPHDQPSIARYIADLDENSVRWTECVHTLWGKEGIRHFLELGPQDILCGLVNATETEALCLPAGRKGKETEQLLRVCARLYELGHTKETLKITQPTGKYSSAPTTTPPGGTQTGCVSKELRSLLDMLAKACGRPAEELCLEMDLRYDLALRSSRFPALVQEAEQRFGITVNFEKLLTVSTIADLARIFGLKSRDTDGQPIQTENTHPVRNWRSGVMTAPHTPLRHDLIVRDFVERPAVSSLVFPDAHATPAVPLQLRGACHFSIFTEPALAAHGGGATDYPHLPICRALQPLADGARLLFPSLSLYGLADVRFYQMPLLPPGITRECRLVVRGRPCLVLNHVKTRRCSAELYVHNLTDDGRRSAVCAHLSGGFVWMTEGVPPPLCPEAENAETGGNAGVDVSQFYDALGIGNPWRFLQRFTLLQNGNYRASVFYFEEFIAQNKELGYTNELMLFEATMQAAGLAVTLPESALSKAAPPDPASFGQWRPAMVRFVRFGGTGGESGQRYIHLQKTWADETLLRFHAQVTDARGKVLLTVHSLEFTQKTAPWPVCDADF</sequence>
<dbReference type="Pfam" id="PF00550">
    <property type="entry name" value="PP-binding"/>
    <property type="match status" value="1"/>
</dbReference>
<feature type="domain" description="Malonyl-CoA:ACP transacylase (MAT)" evidence="6">
    <location>
        <begin position="20"/>
        <end position="317"/>
    </location>
</feature>
<gene>
    <name evidence="7" type="ORF">ZNDK_0005</name>
</gene>
<dbReference type="InterPro" id="IPR036736">
    <property type="entry name" value="ACP-like_sf"/>
</dbReference>
<dbReference type="SMART" id="SM00827">
    <property type="entry name" value="PKS_AT"/>
    <property type="match status" value="1"/>
</dbReference>
<dbReference type="Gene3D" id="1.10.1200.10">
    <property type="entry name" value="ACP-like"/>
    <property type="match status" value="1"/>
</dbReference>
<dbReference type="SUPFAM" id="SSF47336">
    <property type="entry name" value="ACP-like"/>
    <property type="match status" value="1"/>
</dbReference>
<keyword evidence="3" id="KW-0012">Acyltransferase</keyword>
<dbReference type="GO" id="GO:0006633">
    <property type="term" value="P:fatty acid biosynthetic process"/>
    <property type="evidence" value="ECO:0007669"/>
    <property type="project" value="TreeGrafter"/>
</dbReference>
<dbReference type="Gene3D" id="3.30.70.250">
    <property type="entry name" value="Malonyl-CoA ACP transacylase, ACP-binding"/>
    <property type="match status" value="1"/>
</dbReference>
<comment type="caution">
    <text evidence="7">The sequence shown here is derived from an EMBL/GenBank/DDBJ whole genome shotgun (WGS) entry which is preliminary data.</text>
</comment>
<keyword evidence="2 7" id="KW-0808">Transferase</keyword>
<organism evidence="7 8">
    <name type="scientific">Candidatus Desulfovibrio kirbyi</name>
    <dbReference type="NCBI Taxonomy" id="2696086"/>
    <lineage>
        <taxon>Bacteria</taxon>
        <taxon>Pseudomonadati</taxon>
        <taxon>Thermodesulfobacteriota</taxon>
        <taxon>Desulfovibrionia</taxon>
        <taxon>Desulfovibrionales</taxon>
        <taxon>Desulfovibrionaceae</taxon>
        <taxon>Desulfovibrio</taxon>
    </lineage>
</organism>
<dbReference type="PANTHER" id="PTHR42681:SF1">
    <property type="entry name" value="MALONYL-COA-ACYL CARRIER PROTEIN TRANSACYLASE, MITOCHONDRIAL"/>
    <property type="match status" value="1"/>
</dbReference>
<evidence type="ECO:0000256" key="5">
    <source>
        <dbReference type="SAM" id="MobiDB-lite"/>
    </source>
</evidence>
<evidence type="ECO:0000256" key="3">
    <source>
        <dbReference type="ARBA" id="ARBA00023315"/>
    </source>
</evidence>
<dbReference type="InterPro" id="IPR009081">
    <property type="entry name" value="PP-bd_ACP"/>
</dbReference>
<evidence type="ECO:0000259" key="6">
    <source>
        <dbReference type="SMART" id="SM00827"/>
    </source>
</evidence>
<dbReference type="EMBL" id="BLLL01000001">
    <property type="protein sequence ID" value="GFH62234.1"/>
    <property type="molecule type" value="Genomic_DNA"/>
</dbReference>
<name>A0A6L2R446_9BACT</name>
<dbReference type="Pfam" id="PF00698">
    <property type="entry name" value="Acyl_transf_1"/>
    <property type="match status" value="1"/>
</dbReference>
<protein>
    <recommendedName>
        <fullName evidence="1">[acyl-carrier-protein] S-malonyltransferase</fullName>
        <ecNumber evidence="1">2.3.1.39</ecNumber>
    </recommendedName>
</protein>
<dbReference type="SUPFAM" id="SSF52151">
    <property type="entry name" value="FabD/lysophospholipase-like"/>
    <property type="match status" value="1"/>
</dbReference>
<dbReference type="InterPro" id="IPR016035">
    <property type="entry name" value="Acyl_Trfase/lysoPLipase"/>
</dbReference>
<evidence type="ECO:0000256" key="4">
    <source>
        <dbReference type="ARBA" id="ARBA00048462"/>
    </source>
</evidence>
<dbReference type="PANTHER" id="PTHR42681">
    <property type="entry name" value="MALONYL-COA-ACYL CARRIER PROTEIN TRANSACYLASE, MITOCHONDRIAL"/>
    <property type="match status" value="1"/>
</dbReference>
<dbReference type="InterPro" id="IPR050858">
    <property type="entry name" value="Mal-CoA-ACP_Trans/PKS_FabD"/>
</dbReference>
<dbReference type="Proteomes" id="UP000505077">
    <property type="component" value="Unassembled WGS sequence"/>
</dbReference>
<dbReference type="InterPro" id="IPR001227">
    <property type="entry name" value="Ac_transferase_dom_sf"/>
</dbReference>
<dbReference type="InterPro" id="IPR016036">
    <property type="entry name" value="Malonyl_transacylase_ACP-bd"/>
</dbReference>
<proteinExistence type="predicted"/>
<dbReference type="SUPFAM" id="SSF55048">
    <property type="entry name" value="Probable ACP-binding domain of malonyl-CoA ACP transacylase"/>
    <property type="match status" value="1"/>
</dbReference>
<dbReference type="InterPro" id="IPR042104">
    <property type="entry name" value="PKS_dehydratase_sf"/>
</dbReference>
<accession>A0A6L2R446</accession>
<feature type="compositionally biased region" description="Low complexity" evidence="5">
    <location>
        <begin position="352"/>
        <end position="362"/>
    </location>
</feature>
<evidence type="ECO:0000313" key="7">
    <source>
        <dbReference type="EMBL" id="GFH62234.1"/>
    </source>
</evidence>
<feature type="region of interest" description="Disordered" evidence="5">
    <location>
        <begin position="343"/>
        <end position="362"/>
    </location>
</feature>
<reference evidence="7 8" key="1">
    <citation type="journal article" date="2020" name="ISME J.">
        <title>Parallel Reductive Genome Evolution in Desulfovibrio Ectosymbionts Independently Acquired by Trichonympha Protists in the Termite Gut.</title>
        <authorList>
            <person name="Takeuchi M."/>
            <person name="Kuwahara H."/>
            <person name="Murakami T."/>
            <person name="Takahashi K."/>
            <person name="Kajitani R."/>
            <person name="Toyoda A."/>
            <person name="Itoh T."/>
            <person name="Ohkuma M."/>
            <person name="Hongoh Y."/>
        </authorList>
    </citation>
    <scope>NUCLEOTIDE SEQUENCE [LARGE SCALE GENOMIC DNA]</scope>
    <source>
        <strain evidence="7">ZnDsv-02</strain>
    </source>
</reference>
<dbReference type="GO" id="GO:0004314">
    <property type="term" value="F:[acyl-carrier-protein] S-malonyltransferase activity"/>
    <property type="evidence" value="ECO:0007669"/>
    <property type="project" value="UniProtKB-EC"/>
</dbReference>
<evidence type="ECO:0000256" key="1">
    <source>
        <dbReference type="ARBA" id="ARBA00013258"/>
    </source>
</evidence>
<dbReference type="InterPro" id="IPR014043">
    <property type="entry name" value="Acyl_transferase_dom"/>
</dbReference>
<evidence type="ECO:0000313" key="8">
    <source>
        <dbReference type="Proteomes" id="UP000505077"/>
    </source>
</evidence>
<dbReference type="AlphaFoldDB" id="A0A6L2R446"/>